<evidence type="ECO:0000259" key="1">
    <source>
        <dbReference type="Pfam" id="PF14341"/>
    </source>
</evidence>
<accession>A0A1J5SNR9</accession>
<dbReference type="InterPro" id="IPR025746">
    <property type="entry name" value="PilX_N_dom"/>
</dbReference>
<dbReference type="Pfam" id="PF14341">
    <property type="entry name" value="PilX_N"/>
    <property type="match status" value="1"/>
</dbReference>
<name>A0A1J5SNR9_9ZZZZ</name>
<evidence type="ECO:0000313" key="2">
    <source>
        <dbReference type="EMBL" id="OIR03324.1"/>
    </source>
</evidence>
<proteinExistence type="predicted"/>
<sequence>MNIKHKQRGATLLVALVMLVVLTLLVISAIRSSTTNLRIAGNMQTQSENTAAAQQAIEQVISGNFTSNPASSVVTVDINNSGTPEYTATVAQPLCTGSMPLKNSNLDMTNPNDVPCFSSSVASNTGIVSTSGMPATTGQSWCLSQQWDVQAQATSIAGNGANVTVHQGVALRVPAGTGC</sequence>
<protein>
    <recommendedName>
        <fullName evidence="1">Type 4 fimbrial biogenesis protein PilX N-terminal domain-containing protein</fullName>
    </recommendedName>
</protein>
<comment type="caution">
    <text evidence="2">The sequence shown here is derived from an EMBL/GenBank/DDBJ whole genome shotgun (WGS) entry which is preliminary data.</text>
</comment>
<gene>
    <name evidence="2" type="ORF">GALL_145960</name>
</gene>
<organism evidence="2">
    <name type="scientific">mine drainage metagenome</name>
    <dbReference type="NCBI Taxonomy" id="410659"/>
    <lineage>
        <taxon>unclassified sequences</taxon>
        <taxon>metagenomes</taxon>
        <taxon>ecological metagenomes</taxon>
    </lineage>
</organism>
<reference evidence="2" key="1">
    <citation type="submission" date="2016-10" db="EMBL/GenBank/DDBJ databases">
        <title>Sequence of Gallionella enrichment culture.</title>
        <authorList>
            <person name="Poehlein A."/>
            <person name="Muehling M."/>
            <person name="Daniel R."/>
        </authorList>
    </citation>
    <scope>NUCLEOTIDE SEQUENCE</scope>
</reference>
<dbReference type="AlphaFoldDB" id="A0A1J5SNR9"/>
<dbReference type="EMBL" id="MLJW01000067">
    <property type="protein sequence ID" value="OIR03324.1"/>
    <property type="molecule type" value="Genomic_DNA"/>
</dbReference>
<feature type="domain" description="Type 4 fimbrial biogenesis protein PilX N-terminal" evidence="1">
    <location>
        <begin position="8"/>
        <end position="54"/>
    </location>
</feature>